<comment type="similarity">
    <text evidence="1">Belongs to the CdaR family.</text>
</comment>
<dbReference type="InterPro" id="IPR042070">
    <property type="entry name" value="PucR_C-HTH_sf"/>
</dbReference>
<feature type="domain" description="PucR C-terminal helix-turn-helix" evidence="2">
    <location>
        <begin position="460"/>
        <end position="517"/>
    </location>
</feature>
<dbReference type="InterPro" id="IPR025736">
    <property type="entry name" value="PucR_C-HTH_dom"/>
</dbReference>
<dbReference type="RefSeq" id="WP_249306967.1">
    <property type="nucleotide sequence ID" value="NZ_JACRSZ010000001.1"/>
</dbReference>
<dbReference type="Pfam" id="PF17853">
    <property type="entry name" value="GGDEF_2"/>
    <property type="match status" value="1"/>
</dbReference>
<evidence type="ECO:0000313" key="4">
    <source>
        <dbReference type="EMBL" id="MBC8571977.1"/>
    </source>
</evidence>
<dbReference type="PANTHER" id="PTHR33744">
    <property type="entry name" value="CARBOHYDRATE DIACID REGULATOR"/>
    <property type="match status" value="1"/>
</dbReference>
<organism evidence="4 5">
    <name type="scientific">Jingyaoa shaoxingensis</name>
    <dbReference type="NCBI Taxonomy" id="2763671"/>
    <lineage>
        <taxon>Bacteria</taxon>
        <taxon>Bacillati</taxon>
        <taxon>Bacillota</taxon>
        <taxon>Clostridia</taxon>
        <taxon>Lachnospirales</taxon>
        <taxon>Lachnospiraceae</taxon>
        <taxon>Jingyaoa</taxon>
    </lineage>
</organism>
<dbReference type="InterPro" id="IPR051448">
    <property type="entry name" value="CdaR-like_regulators"/>
</dbReference>
<feature type="domain" description="CdaR GGDEF-like" evidence="3">
    <location>
        <begin position="293"/>
        <end position="407"/>
    </location>
</feature>
<comment type="caution">
    <text evidence="4">The sequence shown here is derived from an EMBL/GenBank/DDBJ whole genome shotgun (WGS) entry which is preliminary data.</text>
</comment>
<reference evidence="4 5" key="1">
    <citation type="submission" date="2020-08" db="EMBL/GenBank/DDBJ databases">
        <title>Genome public.</title>
        <authorList>
            <person name="Liu C."/>
            <person name="Sun Q."/>
        </authorList>
    </citation>
    <scope>NUCLEOTIDE SEQUENCE [LARGE SCALE GENOMIC DNA]</scope>
    <source>
        <strain evidence="4 5">NSJ-46</strain>
    </source>
</reference>
<dbReference type="PANTHER" id="PTHR33744:SF1">
    <property type="entry name" value="DNA-BINDING TRANSCRIPTIONAL ACTIVATOR ADER"/>
    <property type="match status" value="1"/>
</dbReference>
<protein>
    <submittedName>
        <fullName evidence="4">Helix-turn-helix domain-containing protein</fullName>
    </submittedName>
</protein>
<dbReference type="EMBL" id="JACRSZ010000001">
    <property type="protein sequence ID" value="MBC8571977.1"/>
    <property type="molecule type" value="Genomic_DNA"/>
</dbReference>
<evidence type="ECO:0000259" key="2">
    <source>
        <dbReference type="Pfam" id="PF13556"/>
    </source>
</evidence>
<accession>A0ABR7N818</accession>
<name>A0ABR7N818_9FIRM</name>
<proteinExistence type="inferred from homology"/>
<evidence type="ECO:0000313" key="5">
    <source>
        <dbReference type="Proteomes" id="UP000657421"/>
    </source>
</evidence>
<evidence type="ECO:0000259" key="3">
    <source>
        <dbReference type="Pfam" id="PF17853"/>
    </source>
</evidence>
<dbReference type="InterPro" id="IPR041522">
    <property type="entry name" value="CdaR_GGDEF"/>
</dbReference>
<dbReference type="Pfam" id="PF13556">
    <property type="entry name" value="HTH_30"/>
    <property type="match status" value="1"/>
</dbReference>
<evidence type="ECO:0000256" key="1">
    <source>
        <dbReference type="ARBA" id="ARBA00006754"/>
    </source>
</evidence>
<dbReference type="Proteomes" id="UP000657421">
    <property type="component" value="Unassembled WGS sequence"/>
</dbReference>
<dbReference type="Gene3D" id="1.10.10.2840">
    <property type="entry name" value="PucR C-terminal helix-turn-helix domain"/>
    <property type="match status" value="1"/>
</dbReference>
<sequence>MYNHQEYTANYPDSFKLNLRILSDALSDRFSDIRIKAESDLQCLCGIRIFQMGKALFSKYIYLIPASQITKAICYYDHANFLIAGSADLSEFSDSAHILCVGEESDFPEILNLVQQTFEKYQNWDKQLQNALQSSDPIDEMLEASLPIFNNPIFAHDTNFYILSCPRQVRGMSIWERDPRTGRLTVPLSLIQDFRLDMEYLRTLTTKGPNIYSEDMRGYRILYFNLWLDKNYMGRLCVNELQSLILPSHFLAINHLGTFIELCLHQHMLFRLNMGNDIRQFFTDYLDGKMFEESQLQHSLHFLNWNMHDRYLCLRLESDHQNEQMHSSMATLGHIEAQIPDGCAFIYHQGITVVVNLSYDASSTSDILSALAIILREGLYKLGASSVIQDFLQLPQAYFQAVAALELGKKSGSMIWCYRFDDYILDYMLEQSTTQISPDLLCHQSLSVLKKYDDENKTELFHTLDVYLSLERNALQTANTLFIHRSTLFYRLERIQKLTKLNLDDAKIRLVLQLSFAMLKK</sequence>
<keyword evidence="5" id="KW-1185">Reference proteome</keyword>
<gene>
    <name evidence="4" type="ORF">H8716_02575</name>
</gene>